<dbReference type="STRING" id="1122159.SAMN02745246_00742"/>
<evidence type="ECO:0000313" key="2">
    <source>
        <dbReference type="Proteomes" id="UP000290608"/>
    </source>
</evidence>
<dbReference type="AlphaFoldDB" id="A0A4Q0PSH8"/>
<accession>A0A4Q0PSH8</accession>
<evidence type="ECO:0000313" key="1">
    <source>
        <dbReference type="EMBL" id="RXG32905.1"/>
    </source>
</evidence>
<sequence length="257" mass="29188">MPENLLGVSINTLKMKQIEYLEEELQKIPKGYVFSLTDLKGLALNQDSVLKNLNLLAAQGVLSKLAKDRFYKPQQTNSGVSLPDHYQVVKDLLEVDGQLTGYLTGTSIYSGLGLTLQPSTRIQIGVKIRKQPIKRGVFKISYVVQQNEITPYSIPFLQVLDVIKNIKKVPQSSTDLICFNLTQLLTELNKWEHKTLLKYVLNYSPKTRALTGALLHKIGYLKQEDFEILKASLKKNTRYTFDIAKKILPNGSEWNIY</sequence>
<gene>
    <name evidence="1" type="ORF">DSL99_685</name>
</gene>
<evidence type="ECO:0008006" key="3">
    <source>
        <dbReference type="Google" id="ProtNLM"/>
    </source>
</evidence>
<protein>
    <recommendedName>
        <fullName evidence="3">AbiEi antitoxin C-terminal domain-containing protein</fullName>
    </recommendedName>
</protein>
<reference evidence="1 2" key="1">
    <citation type="submission" date="2018-07" db="EMBL/GenBank/DDBJ databases">
        <title>Leeuwenhoekiella genomics.</title>
        <authorList>
            <person name="Tahon G."/>
            <person name="Willems A."/>
        </authorList>
    </citation>
    <scope>NUCLEOTIDE SEQUENCE [LARGE SCALE GENOMIC DNA]</scope>
    <source>
        <strain evidence="1 2">LMG 1345</strain>
    </source>
</reference>
<proteinExistence type="predicted"/>
<organism evidence="1 2">
    <name type="scientific">Leeuwenhoekiella marinoflava</name>
    <dbReference type="NCBI Taxonomy" id="988"/>
    <lineage>
        <taxon>Bacteria</taxon>
        <taxon>Pseudomonadati</taxon>
        <taxon>Bacteroidota</taxon>
        <taxon>Flavobacteriia</taxon>
        <taxon>Flavobacteriales</taxon>
        <taxon>Flavobacteriaceae</taxon>
        <taxon>Leeuwenhoekiella</taxon>
    </lineage>
</organism>
<dbReference type="Proteomes" id="UP000290608">
    <property type="component" value="Unassembled WGS sequence"/>
</dbReference>
<comment type="caution">
    <text evidence="1">The sequence shown here is derived from an EMBL/GenBank/DDBJ whole genome shotgun (WGS) entry which is preliminary data.</text>
</comment>
<dbReference type="EMBL" id="QOVL01000002">
    <property type="protein sequence ID" value="RXG32905.1"/>
    <property type="molecule type" value="Genomic_DNA"/>
</dbReference>
<name>A0A4Q0PSH8_9FLAO</name>